<evidence type="ECO:0000259" key="1">
    <source>
        <dbReference type="Pfam" id="PF14452"/>
    </source>
</evidence>
<keyword evidence="3" id="KW-1185">Reference proteome</keyword>
<dbReference type="Pfam" id="PF14452">
    <property type="entry name" value="Multi_ubiq"/>
    <property type="match status" value="3"/>
</dbReference>
<protein>
    <submittedName>
        <fullName evidence="2">Multiubiquitin domain-containing protein</fullName>
    </submittedName>
</protein>
<reference evidence="2 3" key="1">
    <citation type="submission" date="2023-05" db="EMBL/GenBank/DDBJ databases">
        <authorList>
            <person name="Zhang X."/>
        </authorList>
    </citation>
    <scope>NUCLEOTIDE SEQUENCE [LARGE SCALE GENOMIC DNA]</scope>
    <source>
        <strain evidence="2 3">DM2B3-1</strain>
    </source>
</reference>
<organism evidence="2 3">
    <name type="scientific">Xanthocytophaga flava</name>
    <dbReference type="NCBI Taxonomy" id="3048013"/>
    <lineage>
        <taxon>Bacteria</taxon>
        <taxon>Pseudomonadati</taxon>
        <taxon>Bacteroidota</taxon>
        <taxon>Cytophagia</taxon>
        <taxon>Cytophagales</taxon>
        <taxon>Rhodocytophagaceae</taxon>
        <taxon>Xanthocytophaga</taxon>
    </lineage>
</organism>
<feature type="domain" description="Multi-ubiquitin" evidence="1">
    <location>
        <begin position="11"/>
        <end position="73"/>
    </location>
</feature>
<gene>
    <name evidence="2" type="ORF">QNI19_32235</name>
</gene>
<dbReference type="EMBL" id="JASJOT010000034">
    <property type="protein sequence ID" value="MDJ1497653.1"/>
    <property type="molecule type" value="Genomic_DNA"/>
</dbReference>
<sequence>MKTIHSHTLDLVIQGKSFTTAEQFLTGLQIKQLAGISVDDPLYLSIQEPWQDELIDNVTSVNLARPGIEYFYIPKPLKFTINGKPFEWKTQFIQGKQIRSLGKIDPEDKIYLDIESPYKDDLITDDEWVDLARPGTEHFFSQQTAVCFTLIVNGREKSWNSRYINYKQAVTLAFGSFDENPNILYTITYSKGPSENPQGSLEKTDSVKVTNKMIFNVTATDKS</sequence>
<evidence type="ECO:0000313" key="3">
    <source>
        <dbReference type="Proteomes" id="UP001228581"/>
    </source>
</evidence>
<proteinExistence type="predicted"/>
<feature type="domain" description="Multi-ubiquitin" evidence="1">
    <location>
        <begin position="78"/>
        <end position="143"/>
    </location>
</feature>
<evidence type="ECO:0000313" key="2">
    <source>
        <dbReference type="EMBL" id="MDJ1497653.1"/>
    </source>
</evidence>
<dbReference type="RefSeq" id="WP_314003393.1">
    <property type="nucleotide sequence ID" value="NZ_JASJOT010000034.1"/>
</dbReference>
<accession>A0ABT7CV52</accession>
<dbReference type="InterPro" id="IPR027802">
    <property type="entry name" value="Multi-ubiquitin_dom"/>
</dbReference>
<comment type="caution">
    <text evidence="2">The sequence shown here is derived from an EMBL/GenBank/DDBJ whole genome shotgun (WGS) entry which is preliminary data.</text>
</comment>
<dbReference type="Proteomes" id="UP001228581">
    <property type="component" value="Unassembled WGS sequence"/>
</dbReference>
<name>A0ABT7CV52_9BACT</name>
<feature type="domain" description="Multi-ubiquitin" evidence="1">
    <location>
        <begin position="148"/>
        <end position="221"/>
    </location>
</feature>